<feature type="domain" description="RNA-binding S4" evidence="4">
    <location>
        <begin position="12"/>
        <end position="76"/>
    </location>
</feature>
<dbReference type="InterPro" id="IPR002877">
    <property type="entry name" value="RNA_MeTrfase_FtsJ_dom"/>
</dbReference>
<comment type="similarity">
    <text evidence="2">Belongs to the TlyA family.</text>
</comment>
<keyword evidence="1 3" id="KW-0694">RNA-binding</keyword>
<dbReference type="InterPro" id="IPR047048">
    <property type="entry name" value="TlyA"/>
</dbReference>
<dbReference type="GO" id="GO:0032259">
    <property type="term" value="P:methylation"/>
    <property type="evidence" value="ECO:0007669"/>
    <property type="project" value="UniProtKB-KW"/>
</dbReference>
<dbReference type="Proteomes" id="UP000029046">
    <property type="component" value="Unassembled WGS sequence"/>
</dbReference>
<keyword evidence="5" id="KW-0489">Methyltransferase</keyword>
<keyword evidence="6" id="KW-1185">Reference proteome</keyword>
<dbReference type="PANTHER" id="PTHR32319">
    <property type="entry name" value="BACTERIAL HEMOLYSIN-LIKE PROTEIN"/>
    <property type="match status" value="1"/>
</dbReference>
<dbReference type="GO" id="GO:0003723">
    <property type="term" value="F:RNA binding"/>
    <property type="evidence" value="ECO:0007669"/>
    <property type="project" value="UniProtKB-KW"/>
</dbReference>
<dbReference type="Pfam" id="PF01479">
    <property type="entry name" value="S4"/>
    <property type="match status" value="1"/>
</dbReference>
<reference evidence="5 6" key="1">
    <citation type="submission" date="2014-03" db="EMBL/GenBank/DDBJ databases">
        <title>Genomics of Bifidobacteria.</title>
        <authorList>
            <person name="Ventura M."/>
            <person name="Milani C."/>
            <person name="Lugli G.A."/>
        </authorList>
    </citation>
    <scope>NUCLEOTIDE SEQUENCE [LARGE SCALE GENOMIC DNA]</scope>
    <source>
        <strain evidence="5 6">LMG 11586</strain>
    </source>
</reference>
<dbReference type="PANTHER" id="PTHR32319:SF0">
    <property type="entry name" value="BACTERIAL HEMOLYSIN-LIKE PROTEIN"/>
    <property type="match status" value="1"/>
</dbReference>
<evidence type="ECO:0000259" key="4">
    <source>
        <dbReference type="SMART" id="SM00363"/>
    </source>
</evidence>
<dbReference type="Gene3D" id="3.40.50.150">
    <property type="entry name" value="Vaccinia Virus protein VP39"/>
    <property type="match status" value="1"/>
</dbReference>
<dbReference type="EMBL" id="JGYX01000001">
    <property type="protein sequence ID" value="KFI61720.1"/>
    <property type="molecule type" value="Genomic_DNA"/>
</dbReference>
<dbReference type="Gene3D" id="3.10.290.10">
    <property type="entry name" value="RNA-binding S4 domain"/>
    <property type="match status" value="1"/>
</dbReference>
<dbReference type="InterPro" id="IPR004538">
    <property type="entry name" value="Hemolysin_A/TlyA"/>
</dbReference>
<dbReference type="AlphaFoldDB" id="A0A087ASH0"/>
<gene>
    <name evidence="5" type="ORF">BIGA_0241</name>
</gene>
<dbReference type="PIRSF" id="PIRSF005578">
    <property type="entry name" value="TlyA"/>
    <property type="match status" value="1"/>
</dbReference>
<comment type="caution">
    <text evidence="5">The sequence shown here is derived from an EMBL/GenBank/DDBJ whole genome shotgun (WGS) entry which is preliminary data.</text>
</comment>
<dbReference type="eggNOG" id="COG1189">
    <property type="taxonomic scope" value="Bacteria"/>
</dbReference>
<dbReference type="PROSITE" id="PS50889">
    <property type="entry name" value="S4"/>
    <property type="match status" value="1"/>
</dbReference>
<keyword evidence="5" id="KW-0808">Transferase</keyword>
<accession>A0A087ASH0</accession>
<evidence type="ECO:0000256" key="1">
    <source>
        <dbReference type="ARBA" id="ARBA00022884"/>
    </source>
</evidence>
<dbReference type="SUPFAM" id="SSF53335">
    <property type="entry name" value="S-adenosyl-L-methionine-dependent methyltransferases"/>
    <property type="match status" value="1"/>
</dbReference>
<dbReference type="InterPro" id="IPR036986">
    <property type="entry name" value="S4_RNA-bd_sf"/>
</dbReference>
<dbReference type="GO" id="GO:0008168">
    <property type="term" value="F:methyltransferase activity"/>
    <property type="evidence" value="ECO:0007669"/>
    <property type="project" value="UniProtKB-KW"/>
</dbReference>
<organism evidence="5 6">
    <name type="scientific">Bifidobacterium pullorum subsp. gallinarum</name>
    <dbReference type="NCBI Taxonomy" id="78344"/>
    <lineage>
        <taxon>Bacteria</taxon>
        <taxon>Bacillati</taxon>
        <taxon>Actinomycetota</taxon>
        <taxon>Actinomycetes</taxon>
        <taxon>Bifidobacteriales</taxon>
        <taxon>Bifidobacteriaceae</taxon>
        <taxon>Bifidobacterium</taxon>
    </lineage>
</organism>
<dbReference type="EC" id="2.1.1.226" evidence="5"/>
<dbReference type="SUPFAM" id="SSF55174">
    <property type="entry name" value="Alpha-L RNA-binding motif"/>
    <property type="match status" value="1"/>
</dbReference>
<dbReference type="InterPro" id="IPR029063">
    <property type="entry name" value="SAM-dependent_MTases_sf"/>
</dbReference>
<evidence type="ECO:0000313" key="5">
    <source>
        <dbReference type="EMBL" id="KFI61720.1"/>
    </source>
</evidence>
<name>A0A087ASH0_9BIFI</name>
<dbReference type="SMART" id="SM00363">
    <property type="entry name" value="S4"/>
    <property type="match status" value="1"/>
</dbReference>
<evidence type="ECO:0000313" key="6">
    <source>
        <dbReference type="Proteomes" id="UP000029046"/>
    </source>
</evidence>
<dbReference type="OrthoDB" id="9784736at2"/>
<evidence type="ECO:0000256" key="2">
    <source>
        <dbReference type="ARBA" id="ARBA00029460"/>
    </source>
</evidence>
<dbReference type="EC" id="2.1.1.227" evidence="5"/>
<dbReference type="Pfam" id="PF01728">
    <property type="entry name" value="FtsJ"/>
    <property type="match status" value="1"/>
</dbReference>
<protein>
    <submittedName>
        <fullName evidence="5">Hemolysin-like protein</fullName>
        <ecNumber evidence="5">2.1.1.226</ecNumber>
        <ecNumber evidence="5">2.1.1.227</ecNumber>
    </submittedName>
</protein>
<proteinExistence type="inferred from homology"/>
<dbReference type="InterPro" id="IPR002942">
    <property type="entry name" value="S4_RNA-bd"/>
</dbReference>
<evidence type="ECO:0000256" key="3">
    <source>
        <dbReference type="PROSITE-ProRule" id="PRU00182"/>
    </source>
</evidence>
<sequence length="257" mass="26975">MGIDNGGTTIPDRLDAALVALGLVESRAKAQRLIKSGKVMVDGVTAVKPAQTIASASDIAIDKGDDYVSRGAYKLVGAFDAFRAAGLPEPVGFDCLDIGASTGGFCDVLLRRGAHRVIALDVGHGQLDPRIAGDPRIIEMSGVNIRDVRDDDLPYRPRMVVSDVSFISLTYVIPVIARIAAPDAHIVLLVKPQFEVGKGHLGKGGIVEDPALRERALAAVAACADECGLDVVATAPSPIEGTHGNAEYLLYARAAER</sequence>
<dbReference type="CDD" id="cd00165">
    <property type="entry name" value="S4"/>
    <property type="match status" value="1"/>
</dbReference>
<dbReference type="RefSeq" id="WP_033505811.1">
    <property type="nucleotide sequence ID" value="NZ_JGYX01000001.1"/>
</dbReference>